<dbReference type="CDD" id="cd06587">
    <property type="entry name" value="VOC"/>
    <property type="match status" value="1"/>
</dbReference>
<protein>
    <recommendedName>
        <fullName evidence="1">VOC domain-containing protein</fullName>
    </recommendedName>
</protein>
<name>A0ABQ2E2B8_9ACTN</name>
<reference evidence="3" key="1">
    <citation type="journal article" date="2019" name="Int. J. Syst. Evol. Microbiol.">
        <title>The Global Catalogue of Microorganisms (GCM) 10K type strain sequencing project: providing services to taxonomists for standard genome sequencing and annotation.</title>
        <authorList>
            <consortium name="The Broad Institute Genomics Platform"/>
            <consortium name="The Broad Institute Genome Sequencing Center for Infectious Disease"/>
            <person name="Wu L."/>
            <person name="Ma J."/>
        </authorList>
    </citation>
    <scope>NUCLEOTIDE SEQUENCE [LARGE SCALE GENOMIC DNA]</scope>
    <source>
        <strain evidence="3">CGMCC 4.7275</strain>
    </source>
</reference>
<dbReference type="InterPro" id="IPR029068">
    <property type="entry name" value="Glyas_Bleomycin-R_OHBP_Dase"/>
</dbReference>
<dbReference type="SUPFAM" id="SSF54593">
    <property type="entry name" value="Glyoxalase/Bleomycin resistance protein/Dihydroxybiphenyl dioxygenase"/>
    <property type="match status" value="1"/>
</dbReference>
<evidence type="ECO:0000259" key="1">
    <source>
        <dbReference type="PROSITE" id="PS51819"/>
    </source>
</evidence>
<comment type="caution">
    <text evidence="2">The sequence shown here is derived from an EMBL/GenBank/DDBJ whole genome shotgun (WGS) entry which is preliminary data.</text>
</comment>
<sequence>MLGRSKAFSGFAVDDIPRARVFYEETLGLDVTEANGMLRLHLGSGAEVLVYPKPDHVPATYTILNFPVEDIDQAVDDLVRRGVSFERYPRMETDDRGIFRLDGPYIAWFTDPAGNTLSVLQDRPA</sequence>
<evidence type="ECO:0000313" key="3">
    <source>
        <dbReference type="Proteomes" id="UP000660265"/>
    </source>
</evidence>
<dbReference type="InterPro" id="IPR004360">
    <property type="entry name" value="Glyas_Fos-R_dOase_dom"/>
</dbReference>
<dbReference type="Proteomes" id="UP000660265">
    <property type="component" value="Unassembled WGS sequence"/>
</dbReference>
<feature type="domain" description="VOC" evidence="1">
    <location>
        <begin position="5"/>
        <end position="122"/>
    </location>
</feature>
<dbReference type="PROSITE" id="PS51819">
    <property type="entry name" value="VOC"/>
    <property type="match status" value="1"/>
</dbReference>
<dbReference type="RefSeq" id="WP_189106644.1">
    <property type="nucleotide sequence ID" value="NZ_BMMV01000004.1"/>
</dbReference>
<accession>A0ABQ2E2B8</accession>
<dbReference type="InterPro" id="IPR037523">
    <property type="entry name" value="VOC_core"/>
</dbReference>
<gene>
    <name evidence="2" type="ORF">GCM10011583_16250</name>
</gene>
<dbReference type="Gene3D" id="3.10.180.10">
    <property type="entry name" value="2,3-Dihydroxybiphenyl 1,2-Dioxygenase, domain 1"/>
    <property type="match status" value="1"/>
</dbReference>
<evidence type="ECO:0000313" key="2">
    <source>
        <dbReference type="EMBL" id="GGJ85364.1"/>
    </source>
</evidence>
<organism evidence="2 3">
    <name type="scientific">Streptomyces camponoticapitis</name>
    <dbReference type="NCBI Taxonomy" id="1616125"/>
    <lineage>
        <taxon>Bacteria</taxon>
        <taxon>Bacillati</taxon>
        <taxon>Actinomycetota</taxon>
        <taxon>Actinomycetes</taxon>
        <taxon>Kitasatosporales</taxon>
        <taxon>Streptomycetaceae</taxon>
        <taxon>Streptomyces</taxon>
    </lineage>
</organism>
<keyword evidence="3" id="KW-1185">Reference proteome</keyword>
<proteinExistence type="predicted"/>
<dbReference type="Pfam" id="PF00903">
    <property type="entry name" value="Glyoxalase"/>
    <property type="match status" value="1"/>
</dbReference>
<dbReference type="EMBL" id="BMMV01000004">
    <property type="protein sequence ID" value="GGJ85364.1"/>
    <property type="molecule type" value="Genomic_DNA"/>
</dbReference>